<dbReference type="Pfam" id="PF00622">
    <property type="entry name" value="SPRY"/>
    <property type="match status" value="1"/>
</dbReference>
<dbReference type="Gene3D" id="3.30.40.10">
    <property type="entry name" value="Zinc/RING finger domain, C3HC4 (zinc finger)"/>
    <property type="match status" value="1"/>
</dbReference>
<dbReference type="InterPro" id="IPR035773">
    <property type="entry name" value="SPRY_RNF123"/>
</dbReference>
<dbReference type="GO" id="GO:0016567">
    <property type="term" value="P:protein ubiquitination"/>
    <property type="evidence" value="ECO:0007669"/>
    <property type="project" value="UniProtKB-ARBA"/>
</dbReference>
<dbReference type="SMART" id="SM00449">
    <property type="entry name" value="SPRY"/>
    <property type="match status" value="1"/>
</dbReference>
<keyword evidence="6" id="KW-0833">Ubl conjugation pathway</keyword>
<dbReference type="RefSeq" id="XP_031562480.1">
    <property type="nucleotide sequence ID" value="XM_031706620.1"/>
</dbReference>
<dbReference type="SUPFAM" id="SSF57850">
    <property type="entry name" value="RING/U-box"/>
    <property type="match status" value="1"/>
</dbReference>
<dbReference type="CDD" id="cd16541">
    <property type="entry name" value="RING-HC_RNF123"/>
    <property type="match status" value="1"/>
</dbReference>
<keyword evidence="5 8" id="KW-0863">Zinc-finger</keyword>
<dbReference type="GO" id="GO:0061630">
    <property type="term" value="F:ubiquitin protein ligase activity"/>
    <property type="evidence" value="ECO:0007669"/>
    <property type="project" value="UniProtKB-EC"/>
</dbReference>
<keyword evidence="4" id="KW-0479">Metal-binding</keyword>
<dbReference type="InterPro" id="IPR001841">
    <property type="entry name" value="Znf_RING"/>
</dbReference>
<evidence type="ECO:0000313" key="12">
    <source>
        <dbReference type="RefSeq" id="XP_031562480.1"/>
    </source>
</evidence>
<dbReference type="SMART" id="SM00184">
    <property type="entry name" value="RING"/>
    <property type="match status" value="1"/>
</dbReference>
<dbReference type="Pfam" id="PF25576">
    <property type="entry name" value="TPR_RNF123"/>
    <property type="match status" value="1"/>
</dbReference>
<reference evidence="12" key="1">
    <citation type="submission" date="2025-08" db="UniProtKB">
        <authorList>
            <consortium name="RefSeq"/>
        </authorList>
    </citation>
    <scope>IDENTIFICATION</scope>
    <source>
        <tissue evidence="12">Tentacle</tissue>
    </source>
</reference>
<dbReference type="InterPro" id="IPR045129">
    <property type="entry name" value="RNF123/RKP/RSPRY1"/>
</dbReference>
<evidence type="ECO:0000256" key="4">
    <source>
        <dbReference type="ARBA" id="ARBA00022723"/>
    </source>
</evidence>
<dbReference type="SUPFAM" id="SSF49899">
    <property type="entry name" value="Concanavalin A-like lectins/glucanases"/>
    <property type="match status" value="1"/>
</dbReference>
<dbReference type="Pfam" id="PF13920">
    <property type="entry name" value="zf-C3HC4_3"/>
    <property type="match status" value="1"/>
</dbReference>
<keyword evidence="7" id="KW-0862">Zinc</keyword>
<dbReference type="InterPro" id="IPR013083">
    <property type="entry name" value="Znf_RING/FYVE/PHD"/>
</dbReference>
<dbReference type="Proteomes" id="UP000515163">
    <property type="component" value="Unplaced"/>
</dbReference>
<keyword evidence="3" id="KW-0808">Transferase</keyword>
<dbReference type="GeneID" id="116298235"/>
<dbReference type="CDD" id="cd12882">
    <property type="entry name" value="SPRY_RNF123"/>
    <property type="match status" value="1"/>
</dbReference>
<dbReference type="PROSITE" id="PS50089">
    <property type="entry name" value="ZF_RING_2"/>
    <property type="match status" value="1"/>
</dbReference>
<evidence type="ECO:0000313" key="11">
    <source>
        <dbReference type="Proteomes" id="UP000515163"/>
    </source>
</evidence>
<evidence type="ECO:0000256" key="3">
    <source>
        <dbReference type="ARBA" id="ARBA00022679"/>
    </source>
</evidence>
<comment type="catalytic activity">
    <reaction evidence="1">
        <text>S-ubiquitinyl-[E2 ubiquitin-conjugating enzyme]-L-cysteine + [acceptor protein]-L-lysine = [E2 ubiquitin-conjugating enzyme]-L-cysteine + N(6)-ubiquitinyl-[acceptor protein]-L-lysine.</text>
        <dbReference type="EC" id="2.3.2.27"/>
    </reaction>
</comment>
<dbReference type="Gene3D" id="2.60.120.920">
    <property type="match status" value="1"/>
</dbReference>
<dbReference type="AlphaFoldDB" id="A0A6P8IC37"/>
<dbReference type="InParanoid" id="A0A6P8IC37"/>
<dbReference type="InterPro" id="IPR043136">
    <property type="entry name" value="B30.2/SPRY_sf"/>
</dbReference>
<dbReference type="FunFam" id="3.30.40.10:FF:000133">
    <property type="entry name" value="E3 ubiquitin-protein ligase RNF123"/>
    <property type="match status" value="1"/>
</dbReference>
<dbReference type="GO" id="GO:0051603">
    <property type="term" value="P:proteolysis involved in protein catabolic process"/>
    <property type="evidence" value="ECO:0007669"/>
    <property type="project" value="TreeGrafter"/>
</dbReference>
<evidence type="ECO:0000256" key="5">
    <source>
        <dbReference type="ARBA" id="ARBA00022771"/>
    </source>
</evidence>
<evidence type="ECO:0000256" key="1">
    <source>
        <dbReference type="ARBA" id="ARBA00000900"/>
    </source>
</evidence>
<feature type="domain" description="RING-type" evidence="9">
    <location>
        <begin position="1120"/>
        <end position="1158"/>
    </location>
</feature>
<evidence type="ECO:0000259" key="9">
    <source>
        <dbReference type="PROSITE" id="PS50089"/>
    </source>
</evidence>
<evidence type="ECO:0000259" key="10">
    <source>
        <dbReference type="PROSITE" id="PS50188"/>
    </source>
</evidence>
<gene>
    <name evidence="12" type="primary">LOC116298235</name>
</gene>
<dbReference type="OrthoDB" id="5954453at2759"/>
<protein>
    <recommendedName>
        <fullName evidence="2">RING-type E3 ubiquitin transferase</fullName>
        <ecNumber evidence="2">2.3.2.27</ecNumber>
    </recommendedName>
</protein>
<dbReference type="InterPro" id="IPR057987">
    <property type="entry name" value="TPR_RNF123/RKP"/>
</dbReference>
<dbReference type="GO" id="GO:0005737">
    <property type="term" value="C:cytoplasm"/>
    <property type="evidence" value="ECO:0007669"/>
    <property type="project" value="TreeGrafter"/>
</dbReference>
<dbReference type="PANTHER" id="PTHR13363:SF5">
    <property type="entry name" value="E3 UBIQUITIN-PROTEIN LIGASE RNF123"/>
    <property type="match status" value="1"/>
</dbReference>
<dbReference type="InterPro" id="IPR003877">
    <property type="entry name" value="SPRY_dom"/>
</dbReference>
<keyword evidence="11" id="KW-1185">Reference proteome</keyword>
<organism evidence="11 12">
    <name type="scientific">Actinia tenebrosa</name>
    <name type="common">Australian red waratah sea anemone</name>
    <dbReference type="NCBI Taxonomy" id="6105"/>
    <lineage>
        <taxon>Eukaryota</taxon>
        <taxon>Metazoa</taxon>
        <taxon>Cnidaria</taxon>
        <taxon>Anthozoa</taxon>
        <taxon>Hexacorallia</taxon>
        <taxon>Actiniaria</taxon>
        <taxon>Actiniidae</taxon>
        <taxon>Actinia</taxon>
    </lineage>
</organism>
<evidence type="ECO:0000256" key="8">
    <source>
        <dbReference type="PROSITE-ProRule" id="PRU00175"/>
    </source>
</evidence>
<dbReference type="GO" id="GO:0008270">
    <property type="term" value="F:zinc ion binding"/>
    <property type="evidence" value="ECO:0007669"/>
    <property type="project" value="UniProtKB-KW"/>
</dbReference>
<dbReference type="PANTHER" id="PTHR13363">
    <property type="entry name" value="RING FINGER AND SRY DOMAIN-CONTAINING"/>
    <property type="match status" value="1"/>
</dbReference>
<sequence>MDVDQFLTSIFPTPEKENVATPRRLLEYSTLQEHIDDILNHYEDTTQPEQDQRERAMNDGRIGAEIVGIDKNSLCGSMNIKDNIELESQSNFSSVRSSICICKGKWMYEILLGSKGIMQLGWATLSCNFTSEEGVGDTPDSFAYDGHRVRKWNMSTAKYGEEWMAGDVIGCSLDLDEGKISYSRNGKSLGVAFDNVRYGPGVAYFPAVSLSYGESCQLNFGAYPFKFPMEGFKPLQDPPTAIVSKATELMNCLDRLLPSPDRVACLPPSLHGRSDTLSFLTTAHVFEKLGPLLTKGFVVEKVLLPFLLKSCSGGNPLAEQTGVYRMLDLMWACMEDFELEPCLENLLFALIKAYWYQPVTLDFKQQAHCLSLALSILRHHKTRRLWIECKIFPQKFSYFMHIRPPDDDILNAAFPVVWRESNNETSQSATDKEEYLSACQRLKNKVQVLEDVQVEMCKILLQDDDLSTMGTKSTRAMFLDKFMKYLQENMLPTSNLRVQPSTACGGPVITCFYHRLIQALRCHWDDISDQSHSSRPSHGDVYVPFHIFFDGSIQYWDMSRLGGLVSHLKKTNDTAIKEELNKQKSAAFGGNTLAEEDWLQDSSLVRMLDDVILLYHIAVHKQLSKVCAVRDSMQQNIKALEDIEARIKRCPPEREEVLAELNRSRSVFLEETTNCARHMAWVSTLIFTKSKQEDIHWMLRCILKSISRGAKRGSLFEFAPEFYVEVAINAFHGLRNYFHPTTNFFDLPAVYLVFVSSPDATGTLDKMAAFLLTHFNDKRIINPDLRDIVIQALAAFVCYPDSLKAVERMPGDLLESSVRFLLGAYDKRSWVQTTWILVRIWKGCGFAFRYTSSQDVFTSSAFPEQGHLRASLQPPCPSDVLQKLISKLCLSDVKLADEFLNGVLNQLNWAFSEFIEMLQEIQQATNRLEISLEKRQLRTCAVCFDLTVGLLRVLEMVSTVTPQVFTDWKMESSELHIARLFQLLTQVLKRITANSNLFENVTRLHLPGLETVDRFPVLGAVAGILITLLLHGTTESKERATSALLAEPGFTMESVEFLVGGKSSVPSKKSQQSFSFRTLANKDVNQEEVKEVENLVHYLEEQSLQVKLHKQESVDVEELCPICYAMKISVKFMPCGHVSCKSCITRHLMNNKECFFCKELVDRFEDISSDSSK</sequence>
<dbReference type="KEGG" id="aten:116298235"/>
<dbReference type="FunCoup" id="A0A6P8IC37">
    <property type="interactions" value="1562"/>
</dbReference>
<proteinExistence type="predicted"/>
<dbReference type="EC" id="2.3.2.27" evidence="2"/>
<dbReference type="PROSITE" id="PS50188">
    <property type="entry name" value="B302_SPRY"/>
    <property type="match status" value="1"/>
</dbReference>
<evidence type="ECO:0000256" key="7">
    <source>
        <dbReference type="ARBA" id="ARBA00022833"/>
    </source>
</evidence>
<feature type="domain" description="B30.2/SPRY" evidence="10">
    <location>
        <begin position="47"/>
        <end position="225"/>
    </location>
</feature>
<dbReference type="InterPro" id="IPR001870">
    <property type="entry name" value="B30.2/SPRY"/>
</dbReference>
<dbReference type="InterPro" id="IPR013320">
    <property type="entry name" value="ConA-like_dom_sf"/>
</dbReference>
<name>A0A6P8IC37_ACTTE</name>
<evidence type="ECO:0000256" key="6">
    <source>
        <dbReference type="ARBA" id="ARBA00022786"/>
    </source>
</evidence>
<evidence type="ECO:0000256" key="2">
    <source>
        <dbReference type="ARBA" id="ARBA00012483"/>
    </source>
</evidence>
<accession>A0A6P8IC37</accession>